<dbReference type="SUPFAM" id="SSF54373">
    <property type="entry name" value="FAD-linked reductases, C-terminal domain"/>
    <property type="match status" value="1"/>
</dbReference>
<keyword evidence="3" id="KW-0285">Flavoprotein</keyword>
<dbReference type="RefSeq" id="XP_007389268.1">
    <property type="nucleotide sequence ID" value="XM_007389206.1"/>
</dbReference>
<feature type="binding site" evidence="8">
    <location>
        <position position="285"/>
    </location>
    <ligand>
        <name>FAD</name>
        <dbReference type="ChEBI" id="CHEBI:57692"/>
    </ligand>
</feature>
<feature type="binding site" evidence="8">
    <location>
        <begin position="146"/>
        <end position="149"/>
    </location>
    <ligand>
        <name>FAD</name>
        <dbReference type="ChEBI" id="CHEBI:57692"/>
    </ligand>
</feature>
<keyword evidence="6" id="KW-0560">Oxidoreductase</keyword>
<dbReference type="AlphaFoldDB" id="R7S2M1"/>
<dbReference type="KEGG" id="psq:PUNSTDRAFT_147031"/>
<organism evidence="11 12">
    <name type="scientific">Punctularia strigosozonata (strain HHB-11173)</name>
    <name type="common">White-rot fungus</name>
    <dbReference type="NCBI Taxonomy" id="741275"/>
    <lineage>
        <taxon>Eukaryota</taxon>
        <taxon>Fungi</taxon>
        <taxon>Dikarya</taxon>
        <taxon>Basidiomycota</taxon>
        <taxon>Agaricomycotina</taxon>
        <taxon>Agaricomycetes</taxon>
        <taxon>Corticiales</taxon>
        <taxon>Punctulariaceae</taxon>
        <taxon>Punctularia</taxon>
    </lineage>
</organism>
<evidence type="ECO:0000256" key="1">
    <source>
        <dbReference type="ARBA" id="ARBA00001974"/>
    </source>
</evidence>
<dbReference type="SUPFAM" id="SSF51905">
    <property type="entry name" value="FAD/NAD(P)-binding domain"/>
    <property type="match status" value="1"/>
</dbReference>
<feature type="active site" description="Proton donor" evidence="7">
    <location>
        <position position="553"/>
    </location>
</feature>
<comment type="similarity">
    <text evidence="2">Belongs to the GMC oxidoreductase family.</text>
</comment>
<dbReference type="HOGENOM" id="CLU_002865_6_1_1"/>
<evidence type="ECO:0000256" key="4">
    <source>
        <dbReference type="ARBA" id="ARBA00022729"/>
    </source>
</evidence>
<dbReference type="InterPro" id="IPR007867">
    <property type="entry name" value="GMC_OxRtase_C"/>
</dbReference>
<keyword evidence="12" id="KW-1185">Reference proteome</keyword>
<evidence type="ECO:0000256" key="8">
    <source>
        <dbReference type="PIRSR" id="PIRSR000137-2"/>
    </source>
</evidence>
<evidence type="ECO:0000256" key="5">
    <source>
        <dbReference type="ARBA" id="ARBA00022827"/>
    </source>
</evidence>
<dbReference type="InterPro" id="IPR012132">
    <property type="entry name" value="GMC_OxRdtase"/>
</dbReference>
<keyword evidence="4" id="KW-0732">Signal</keyword>
<dbReference type="Pfam" id="PF05199">
    <property type="entry name" value="GMC_oxred_C"/>
    <property type="match status" value="1"/>
</dbReference>
<feature type="active site" description="Proton acceptor" evidence="7">
    <location>
        <position position="596"/>
    </location>
</feature>
<comment type="cofactor">
    <cofactor evidence="1 8">
        <name>FAD</name>
        <dbReference type="ChEBI" id="CHEBI:57692"/>
    </cofactor>
</comment>
<dbReference type="EMBL" id="JH687562">
    <property type="protein sequence ID" value="EIN03496.1"/>
    <property type="molecule type" value="Genomic_DNA"/>
</dbReference>
<dbReference type="GO" id="GO:0016614">
    <property type="term" value="F:oxidoreductase activity, acting on CH-OH group of donors"/>
    <property type="evidence" value="ECO:0007669"/>
    <property type="project" value="InterPro"/>
</dbReference>
<dbReference type="InterPro" id="IPR036188">
    <property type="entry name" value="FAD/NAD-bd_sf"/>
</dbReference>
<dbReference type="InterPro" id="IPR000172">
    <property type="entry name" value="GMC_OxRdtase_N"/>
</dbReference>
<gene>
    <name evidence="11" type="ORF">PUNSTDRAFT_147031</name>
</gene>
<evidence type="ECO:0000256" key="2">
    <source>
        <dbReference type="ARBA" id="ARBA00010790"/>
    </source>
</evidence>
<dbReference type="GeneID" id="18881765"/>
<evidence type="ECO:0000313" key="12">
    <source>
        <dbReference type="Proteomes" id="UP000054196"/>
    </source>
</evidence>
<dbReference type="OrthoDB" id="269227at2759"/>
<dbReference type="eggNOG" id="KOG1238">
    <property type="taxonomic scope" value="Eukaryota"/>
</dbReference>
<dbReference type="PIRSF" id="PIRSF000137">
    <property type="entry name" value="Alcohol_oxidase"/>
    <property type="match status" value="1"/>
</dbReference>
<evidence type="ECO:0000256" key="7">
    <source>
        <dbReference type="PIRSR" id="PIRSR000137-1"/>
    </source>
</evidence>
<dbReference type="Proteomes" id="UP000054196">
    <property type="component" value="Unassembled WGS sequence"/>
</dbReference>
<keyword evidence="5 8" id="KW-0274">FAD</keyword>
<sequence length="616" mass="66848">MLSRLRTTQWLADFETTRHEDSPILMHTTMQSLAALALALLAHGRIIDLNSEPLVQDLYDYVIVGGGTAGMVISSRLSENPSVRVAVLEAGGSGIGNENISCPGLIAAVLGTQVDWNFKTVPQQFAANQSITWPRGKVLGGSTAINGRVLTRGSKAEYDAFEKLGNPGWNWDSLLAAVNKAEHLHLPSQHLEDKYRYQFEPNSYGTDGPLDLTFSPWWSTAVEHGFFPSAQLLGHPLLPDGNDGNATGLRFIPAHVHQTGRRTTAFTAYYDPSRPNLDLYTFGRVSRLIFAGTAVPLTATGVEFICPNGTIGTLRVSKEVIVSAGTVQAPQVLELSGIGDPAVLVPLGIDVLYANTGVGANLQDHVIANSVWALKPQYYFQTYTALEENATYFTESLNLWAKHGVGIMASSTPQLQYSSLSQLVDEDGMEEARKLLASKPSWLSDAQFTVLKSHILGDNPILEYCPIPVQGSNVPEPGVGYLLFQNAMQHELSRGTVHINTSDPLAAPVINPRYLESEFDTWLIAQGMMHLRKITEQKPFQDVLDGEVLPGNHPIGTASMLPESDGGVVDPEARVYGTANVRIADASVIPMHISAHTTNIVYAFAERIADIIKGTS</sequence>
<feature type="binding site" evidence="8">
    <location>
        <position position="138"/>
    </location>
    <ligand>
        <name>FAD</name>
        <dbReference type="ChEBI" id="CHEBI:57692"/>
    </ligand>
</feature>
<evidence type="ECO:0000259" key="9">
    <source>
        <dbReference type="Pfam" id="PF00732"/>
    </source>
</evidence>
<dbReference type="PANTHER" id="PTHR11552:SF201">
    <property type="entry name" value="GLUCOSE-METHANOL-CHOLINE OXIDOREDUCTASE N-TERMINAL DOMAIN-CONTAINING PROTEIN"/>
    <property type="match status" value="1"/>
</dbReference>
<proteinExistence type="inferred from homology"/>
<dbReference type="PANTHER" id="PTHR11552">
    <property type="entry name" value="GLUCOSE-METHANOL-CHOLINE GMC OXIDOREDUCTASE"/>
    <property type="match status" value="1"/>
</dbReference>
<evidence type="ECO:0000313" key="11">
    <source>
        <dbReference type="EMBL" id="EIN03496.1"/>
    </source>
</evidence>
<dbReference type="OMA" id="WPANILL"/>
<accession>R7S2M1</accession>
<dbReference type="Gene3D" id="3.30.560.10">
    <property type="entry name" value="Glucose Oxidase, domain 3"/>
    <property type="match status" value="1"/>
</dbReference>
<dbReference type="GO" id="GO:0050660">
    <property type="term" value="F:flavin adenine dinucleotide binding"/>
    <property type="evidence" value="ECO:0007669"/>
    <property type="project" value="InterPro"/>
</dbReference>
<evidence type="ECO:0000256" key="3">
    <source>
        <dbReference type="ARBA" id="ARBA00022630"/>
    </source>
</evidence>
<evidence type="ECO:0000259" key="10">
    <source>
        <dbReference type="Pfam" id="PF05199"/>
    </source>
</evidence>
<name>R7S2M1_PUNST</name>
<dbReference type="Gene3D" id="3.50.50.60">
    <property type="entry name" value="FAD/NAD(P)-binding domain"/>
    <property type="match status" value="1"/>
</dbReference>
<protein>
    <submittedName>
        <fullName evidence="11">Alcohol oxidase</fullName>
    </submittedName>
</protein>
<dbReference type="Pfam" id="PF00732">
    <property type="entry name" value="GMC_oxred_N"/>
    <property type="match status" value="1"/>
</dbReference>
<reference evidence="12" key="1">
    <citation type="journal article" date="2012" name="Science">
        <title>The Paleozoic origin of enzymatic lignin decomposition reconstructed from 31 fungal genomes.</title>
        <authorList>
            <person name="Floudas D."/>
            <person name="Binder M."/>
            <person name="Riley R."/>
            <person name="Barry K."/>
            <person name="Blanchette R.A."/>
            <person name="Henrissat B."/>
            <person name="Martinez A.T."/>
            <person name="Otillar R."/>
            <person name="Spatafora J.W."/>
            <person name="Yadav J.S."/>
            <person name="Aerts A."/>
            <person name="Benoit I."/>
            <person name="Boyd A."/>
            <person name="Carlson A."/>
            <person name="Copeland A."/>
            <person name="Coutinho P.M."/>
            <person name="de Vries R.P."/>
            <person name="Ferreira P."/>
            <person name="Findley K."/>
            <person name="Foster B."/>
            <person name="Gaskell J."/>
            <person name="Glotzer D."/>
            <person name="Gorecki P."/>
            <person name="Heitman J."/>
            <person name="Hesse C."/>
            <person name="Hori C."/>
            <person name="Igarashi K."/>
            <person name="Jurgens J.A."/>
            <person name="Kallen N."/>
            <person name="Kersten P."/>
            <person name="Kohler A."/>
            <person name="Kuees U."/>
            <person name="Kumar T.K.A."/>
            <person name="Kuo A."/>
            <person name="LaButti K."/>
            <person name="Larrondo L.F."/>
            <person name="Lindquist E."/>
            <person name="Ling A."/>
            <person name="Lombard V."/>
            <person name="Lucas S."/>
            <person name="Lundell T."/>
            <person name="Martin R."/>
            <person name="McLaughlin D.J."/>
            <person name="Morgenstern I."/>
            <person name="Morin E."/>
            <person name="Murat C."/>
            <person name="Nagy L.G."/>
            <person name="Nolan M."/>
            <person name="Ohm R.A."/>
            <person name="Patyshakuliyeva A."/>
            <person name="Rokas A."/>
            <person name="Ruiz-Duenas F.J."/>
            <person name="Sabat G."/>
            <person name="Salamov A."/>
            <person name="Samejima M."/>
            <person name="Schmutz J."/>
            <person name="Slot J.C."/>
            <person name="St John F."/>
            <person name="Stenlid J."/>
            <person name="Sun H."/>
            <person name="Sun S."/>
            <person name="Syed K."/>
            <person name="Tsang A."/>
            <person name="Wiebenga A."/>
            <person name="Young D."/>
            <person name="Pisabarro A."/>
            <person name="Eastwood D.C."/>
            <person name="Martin F."/>
            <person name="Cullen D."/>
            <person name="Grigoriev I.V."/>
            <person name="Hibbett D.S."/>
        </authorList>
    </citation>
    <scope>NUCLEOTIDE SEQUENCE [LARGE SCALE GENOMIC DNA]</scope>
    <source>
        <strain evidence="12">HHB-11173 SS5</strain>
    </source>
</reference>
<feature type="domain" description="Glucose-methanol-choline oxidoreductase C-terminal" evidence="10">
    <location>
        <begin position="493"/>
        <end position="605"/>
    </location>
</feature>
<feature type="domain" description="Glucose-methanol-choline oxidoreductase N-terminal" evidence="9">
    <location>
        <begin position="59"/>
        <end position="366"/>
    </location>
</feature>
<evidence type="ECO:0000256" key="6">
    <source>
        <dbReference type="ARBA" id="ARBA00023002"/>
    </source>
</evidence>